<gene>
    <name evidence="2" type="ORF">LCGC14_0784520</name>
</gene>
<dbReference type="EMBL" id="LAZR01002043">
    <property type="protein sequence ID" value="KKN35368.1"/>
    <property type="molecule type" value="Genomic_DNA"/>
</dbReference>
<protein>
    <submittedName>
        <fullName evidence="2">Uncharacterized protein</fullName>
    </submittedName>
</protein>
<keyword evidence="1" id="KW-1133">Transmembrane helix</keyword>
<keyword evidence="1" id="KW-0472">Membrane</keyword>
<evidence type="ECO:0000313" key="2">
    <source>
        <dbReference type="EMBL" id="KKN35368.1"/>
    </source>
</evidence>
<name>A0A0F9T1N1_9ZZZZ</name>
<proteinExistence type="predicted"/>
<organism evidence="2">
    <name type="scientific">marine sediment metagenome</name>
    <dbReference type="NCBI Taxonomy" id="412755"/>
    <lineage>
        <taxon>unclassified sequences</taxon>
        <taxon>metagenomes</taxon>
        <taxon>ecological metagenomes</taxon>
    </lineage>
</organism>
<feature type="transmembrane region" description="Helical" evidence="1">
    <location>
        <begin position="381"/>
        <end position="400"/>
    </location>
</feature>
<dbReference type="AlphaFoldDB" id="A0A0F9T1N1"/>
<accession>A0A0F9T1N1</accession>
<keyword evidence="1" id="KW-0812">Transmembrane</keyword>
<comment type="caution">
    <text evidence="2">The sequence shown here is derived from an EMBL/GenBank/DDBJ whole genome shotgun (WGS) entry which is preliminary data.</text>
</comment>
<reference evidence="2" key="1">
    <citation type="journal article" date="2015" name="Nature">
        <title>Complex archaea that bridge the gap between prokaryotes and eukaryotes.</title>
        <authorList>
            <person name="Spang A."/>
            <person name="Saw J.H."/>
            <person name="Jorgensen S.L."/>
            <person name="Zaremba-Niedzwiedzka K."/>
            <person name="Martijn J."/>
            <person name="Lind A.E."/>
            <person name="van Eijk R."/>
            <person name="Schleper C."/>
            <person name="Guy L."/>
            <person name="Ettema T.J."/>
        </authorList>
    </citation>
    <scope>NUCLEOTIDE SEQUENCE</scope>
</reference>
<evidence type="ECO:0000256" key="1">
    <source>
        <dbReference type="SAM" id="Phobius"/>
    </source>
</evidence>
<sequence length="401" mass="41634">MMTRKNLALLAAADPWGLETGGCPGLGDRSDSWQMHGYALRGLGQDVPIIGSDIEATGKAGEKIVAALEAGDINAVAAGMEEGLEAIETGTAKLSSAWSDAAKFMMLFGGTVTAPILGAKIIGPAAAAGVRLPMWGHISKAKSAEVRNAGGTIRTVKVAAVQDFMDLVAAGWLFPPSAWDAISLVKPEPGGVYGEVWNPFGGRWQPSNEPLPEVGSAEAFAQEETSTAYQGDVLLRDVDGQAKNMPGNLALAALRVRAGEYAAANNGAIYAGVNPWGIMVMIIVLTGRGGAEYADPDAAVSTQMKDMIANYTISLGPLKGKSYKRMRIKWIQRLQTIVAEMPQADRPANAGVLTAATVDGWPGSTLVSEATPEGGRRTQGFGAGAALVGAGVAGLLWFLLA</sequence>